<evidence type="ECO:0000313" key="2">
    <source>
        <dbReference type="Proteomes" id="UP001454036"/>
    </source>
</evidence>
<evidence type="ECO:0000313" key="1">
    <source>
        <dbReference type="EMBL" id="GAA0141884.1"/>
    </source>
</evidence>
<dbReference type="PANTHER" id="PTHR11439:SF487">
    <property type="entry name" value="RNA-DIRECTED DNA POLYMERASE"/>
    <property type="match status" value="1"/>
</dbReference>
<organism evidence="1 2">
    <name type="scientific">Lithospermum erythrorhizon</name>
    <name type="common">Purple gromwell</name>
    <name type="synonym">Lithospermum officinale var. erythrorhizon</name>
    <dbReference type="NCBI Taxonomy" id="34254"/>
    <lineage>
        <taxon>Eukaryota</taxon>
        <taxon>Viridiplantae</taxon>
        <taxon>Streptophyta</taxon>
        <taxon>Embryophyta</taxon>
        <taxon>Tracheophyta</taxon>
        <taxon>Spermatophyta</taxon>
        <taxon>Magnoliopsida</taxon>
        <taxon>eudicotyledons</taxon>
        <taxon>Gunneridae</taxon>
        <taxon>Pentapetalae</taxon>
        <taxon>asterids</taxon>
        <taxon>lamiids</taxon>
        <taxon>Boraginales</taxon>
        <taxon>Boraginaceae</taxon>
        <taxon>Boraginoideae</taxon>
        <taxon>Lithospermeae</taxon>
        <taxon>Lithospermum</taxon>
    </lineage>
</organism>
<dbReference type="Proteomes" id="UP001454036">
    <property type="component" value="Unassembled WGS sequence"/>
</dbReference>
<name>A0AAV3NR89_LITER</name>
<accession>A0AAV3NR89</accession>
<keyword evidence="2" id="KW-1185">Reference proteome</keyword>
<evidence type="ECO:0008006" key="3">
    <source>
        <dbReference type="Google" id="ProtNLM"/>
    </source>
</evidence>
<gene>
    <name evidence="1" type="ORF">LIER_02925</name>
</gene>
<dbReference type="AlphaFoldDB" id="A0AAV3NR89"/>
<reference evidence="1 2" key="1">
    <citation type="submission" date="2024-01" db="EMBL/GenBank/DDBJ databases">
        <title>The complete chloroplast genome sequence of Lithospermum erythrorhizon: insights into the phylogenetic relationship among Boraginaceae species and the maternal lineages of purple gromwells.</title>
        <authorList>
            <person name="Okada T."/>
            <person name="Watanabe K."/>
        </authorList>
    </citation>
    <scope>NUCLEOTIDE SEQUENCE [LARGE SCALE GENOMIC DNA]</scope>
</reference>
<dbReference type="PANTHER" id="PTHR11439">
    <property type="entry name" value="GAG-POL-RELATED RETROTRANSPOSON"/>
    <property type="match status" value="1"/>
</dbReference>
<sequence>MMYLGDSPISWKSKKQIIVARSSAEAEAEYRYMAAITCAITCELAWLKGLLRSLQISHPRPMQLRCHSQSALHLTQNPVFYERTKHIKGDCHFLQDAIVKGVIAASHVSTSEQLVDISTKALGKCQFDYLLPKLGIYNPHAHTPT</sequence>
<protein>
    <recommendedName>
        <fullName evidence="3">Copia protein</fullName>
    </recommendedName>
</protein>
<comment type="caution">
    <text evidence="1">The sequence shown here is derived from an EMBL/GenBank/DDBJ whole genome shotgun (WGS) entry which is preliminary data.</text>
</comment>
<dbReference type="EMBL" id="BAABME010000336">
    <property type="protein sequence ID" value="GAA0141884.1"/>
    <property type="molecule type" value="Genomic_DNA"/>
</dbReference>
<proteinExistence type="predicted"/>
<dbReference type="CDD" id="cd09272">
    <property type="entry name" value="RNase_HI_RT_Ty1"/>
    <property type="match status" value="1"/>
</dbReference>